<evidence type="ECO:0000256" key="3">
    <source>
        <dbReference type="SAM" id="MobiDB-lite"/>
    </source>
</evidence>
<organism evidence="4 5">
    <name type="scientific">Nonomuraea maheshkhaliensis</name>
    <dbReference type="NCBI Taxonomy" id="419590"/>
    <lineage>
        <taxon>Bacteria</taxon>
        <taxon>Bacillati</taxon>
        <taxon>Actinomycetota</taxon>
        <taxon>Actinomycetes</taxon>
        <taxon>Streptosporangiales</taxon>
        <taxon>Streptosporangiaceae</taxon>
        <taxon>Nonomuraea</taxon>
    </lineage>
</organism>
<keyword evidence="5" id="KW-1185">Reference proteome</keyword>
<name>A0ABN2FED0_9ACTN</name>
<gene>
    <name evidence="4" type="ORF">GCM10009733_045310</name>
</gene>
<proteinExistence type="predicted"/>
<protein>
    <submittedName>
        <fullName evidence="4">Uncharacterized protein</fullName>
    </submittedName>
</protein>
<dbReference type="CDD" id="cd06091">
    <property type="entry name" value="KOW_NusG"/>
    <property type="match status" value="1"/>
</dbReference>
<dbReference type="PANTHER" id="PTHR13386">
    <property type="entry name" value="HISTONE PARYLATION FACTOR 1"/>
    <property type="match status" value="1"/>
</dbReference>
<dbReference type="InterPro" id="IPR008991">
    <property type="entry name" value="Translation_prot_SH3-like_sf"/>
</dbReference>
<dbReference type="SUPFAM" id="SSF50104">
    <property type="entry name" value="Translation proteins SH3-like domain"/>
    <property type="match status" value="1"/>
</dbReference>
<dbReference type="Gene3D" id="2.30.30.30">
    <property type="match status" value="1"/>
</dbReference>
<feature type="region of interest" description="Disordered" evidence="3">
    <location>
        <begin position="413"/>
        <end position="433"/>
    </location>
</feature>
<evidence type="ECO:0000313" key="4">
    <source>
        <dbReference type="EMBL" id="GAA1643130.1"/>
    </source>
</evidence>
<sequence>MERLSVKIVEGPFAGLDAELVAVDGPRLTARLSILDRETTIELHRDQVERPEDLPGPWHEEEDDERVRAELRERTVAQYDDLAHIEKFGFFLERADLPGQDPAQEWDAYLALCPEVDAGVRRRKAAALAAFDQEIAPLPAAEARRRVAADPVRWLPAEAAMKERRSRCPGLDGPTPEERLRAAIFGGPDPAPSVWERAHHRRATARSAAELRDYAAWKAANRSPDEHERLRSAAAAQAERERAAIEARVTRDWGFRLPDSIFRFRTFLLSLCPAGKQALYDLELSPFGIMDLFGDPHRRCRDGIDVRVHGRYYRDPPEFLTFMHGGTDGLHFGLWYDDGRTCTGVASYYNNDGGGVGLPSGTPLEAVRDRLEWRWRDLSSEDGDPADPLDPDVVVPRHRLRLLREVLTTFETGDRDEHGEDYHDARGHSPELLEHGDPDRLQTLDGGGALAGGSTLIEGDTAITGDTTIERGRQRPWDDYDFCTTLRKELTGDPAARAARVAEALRRCAAGSPADALALGRDLHWISAGDPAREAQANELLTTASRALGRDNLAAIAEAHHRHRDLPQVHVLEGT</sequence>
<evidence type="ECO:0000313" key="5">
    <source>
        <dbReference type="Proteomes" id="UP001500064"/>
    </source>
</evidence>
<reference evidence="4 5" key="1">
    <citation type="journal article" date="2019" name="Int. J. Syst. Evol. Microbiol.">
        <title>The Global Catalogue of Microorganisms (GCM) 10K type strain sequencing project: providing services to taxonomists for standard genome sequencing and annotation.</title>
        <authorList>
            <consortium name="The Broad Institute Genomics Platform"/>
            <consortium name="The Broad Institute Genome Sequencing Center for Infectious Disease"/>
            <person name="Wu L."/>
            <person name="Ma J."/>
        </authorList>
    </citation>
    <scope>NUCLEOTIDE SEQUENCE [LARGE SCALE GENOMIC DNA]</scope>
    <source>
        <strain evidence="4 5">JCM 13929</strain>
    </source>
</reference>
<dbReference type="InterPro" id="IPR014722">
    <property type="entry name" value="Rib_uL2_dom2"/>
</dbReference>
<comment type="subcellular location">
    <subcellularLocation>
        <location evidence="1">Chromosome</location>
    </subcellularLocation>
</comment>
<keyword evidence="2" id="KW-0158">Chromosome</keyword>
<accession>A0ABN2FED0</accession>
<dbReference type="InterPro" id="IPR019361">
    <property type="entry name" value="HPF1"/>
</dbReference>
<evidence type="ECO:0000256" key="2">
    <source>
        <dbReference type="ARBA" id="ARBA00022454"/>
    </source>
</evidence>
<dbReference type="EMBL" id="BAAAMU010000032">
    <property type="protein sequence ID" value="GAA1643130.1"/>
    <property type="molecule type" value="Genomic_DNA"/>
</dbReference>
<comment type="caution">
    <text evidence="4">The sequence shown here is derived from an EMBL/GenBank/DDBJ whole genome shotgun (WGS) entry which is preliminary data.</text>
</comment>
<evidence type="ECO:0000256" key="1">
    <source>
        <dbReference type="ARBA" id="ARBA00004286"/>
    </source>
</evidence>
<dbReference type="Proteomes" id="UP001500064">
    <property type="component" value="Unassembled WGS sequence"/>
</dbReference>
<dbReference type="PANTHER" id="PTHR13386:SF1">
    <property type="entry name" value="HISTONE PARYLATION FACTOR 1"/>
    <property type="match status" value="1"/>
</dbReference>